<evidence type="ECO:0000256" key="3">
    <source>
        <dbReference type="ARBA" id="ARBA00022679"/>
    </source>
</evidence>
<keyword evidence="4 7" id="KW-0812">Transmembrane</keyword>
<keyword evidence="3 8" id="KW-0808">Transferase</keyword>
<dbReference type="Pfam" id="PF13641">
    <property type="entry name" value="Glyco_tranf_2_3"/>
    <property type="match status" value="1"/>
</dbReference>
<evidence type="ECO:0000256" key="4">
    <source>
        <dbReference type="ARBA" id="ARBA00022692"/>
    </source>
</evidence>
<dbReference type="SUPFAM" id="SSF53448">
    <property type="entry name" value="Nucleotide-diphospho-sugar transferases"/>
    <property type="match status" value="1"/>
</dbReference>
<evidence type="ECO:0000313" key="9">
    <source>
        <dbReference type="Proteomes" id="UP000298284"/>
    </source>
</evidence>
<keyword evidence="6 7" id="KW-0472">Membrane</keyword>
<dbReference type="OrthoDB" id="1523666at2"/>
<dbReference type="EMBL" id="SRKZ01000002">
    <property type="protein sequence ID" value="TGD81161.1"/>
    <property type="molecule type" value="Genomic_DNA"/>
</dbReference>
<gene>
    <name evidence="8" type="ORF">EU557_06205</name>
</gene>
<name>A0A4Z0MNG6_9BACT</name>
<dbReference type="Gene3D" id="3.90.550.10">
    <property type="entry name" value="Spore Coat Polysaccharide Biosynthesis Protein SpsA, Chain A"/>
    <property type="match status" value="1"/>
</dbReference>
<dbReference type="PANTHER" id="PTHR43867:SF2">
    <property type="entry name" value="CELLULOSE SYNTHASE CATALYTIC SUBUNIT A [UDP-FORMING]"/>
    <property type="match status" value="1"/>
</dbReference>
<feature type="transmembrane region" description="Helical" evidence="7">
    <location>
        <begin position="332"/>
        <end position="350"/>
    </location>
</feature>
<evidence type="ECO:0000256" key="1">
    <source>
        <dbReference type="ARBA" id="ARBA00004141"/>
    </source>
</evidence>
<accession>A0A4Z0MNG6</accession>
<feature type="transmembrane region" description="Helical" evidence="7">
    <location>
        <begin position="309"/>
        <end position="326"/>
    </location>
</feature>
<dbReference type="GO" id="GO:0016757">
    <property type="term" value="F:glycosyltransferase activity"/>
    <property type="evidence" value="ECO:0007669"/>
    <property type="project" value="UniProtKB-KW"/>
</dbReference>
<keyword evidence="5 7" id="KW-1133">Transmembrane helix</keyword>
<evidence type="ECO:0000256" key="7">
    <source>
        <dbReference type="SAM" id="Phobius"/>
    </source>
</evidence>
<evidence type="ECO:0000256" key="6">
    <source>
        <dbReference type="ARBA" id="ARBA00023136"/>
    </source>
</evidence>
<dbReference type="RefSeq" id="WP_135529571.1">
    <property type="nucleotide sequence ID" value="NZ_SRKZ01000002.1"/>
</dbReference>
<dbReference type="PANTHER" id="PTHR43867">
    <property type="entry name" value="CELLULOSE SYNTHASE CATALYTIC SUBUNIT A [UDP-FORMING]"/>
    <property type="match status" value="1"/>
</dbReference>
<evidence type="ECO:0000256" key="2">
    <source>
        <dbReference type="ARBA" id="ARBA00022676"/>
    </source>
</evidence>
<feature type="transmembrane region" description="Helical" evidence="7">
    <location>
        <begin position="362"/>
        <end position="380"/>
    </location>
</feature>
<dbReference type="InterPro" id="IPR029044">
    <property type="entry name" value="Nucleotide-diphossugar_trans"/>
</dbReference>
<dbReference type="GO" id="GO:0016020">
    <property type="term" value="C:membrane"/>
    <property type="evidence" value="ECO:0007669"/>
    <property type="project" value="UniProtKB-SubCell"/>
</dbReference>
<dbReference type="AlphaFoldDB" id="A0A4Z0MNG6"/>
<feature type="transmembrane region" description="Helical" evidence="7">
    <location>
        <begin position="6"/>
        <end position="31"/>
    </location>
</feature>
<keyword evidence="9" id="KW-1185">Reference proteome</keyword>
<comment type="caution">
    <text evidence="8">The sequence shown here is derived from an EMBL/GenBank/DDBJ whole genome shotgun (WGS) entry which is preliminary data.</text>
</comment>
<reference evidence="8 9" key="1">
    <citation type="submission" date="2019-04" db="EMBL/GenBank/DDBJ databases">
        <authorList>
            <person name="Feng G."/>
            <person name="Zhang J."/>
            <person name="Zhu H."/>
        </authorList>
    </citation>
    <scope>NUCLEOTIDE SEQUENCE [LARGE SCALE GENOMIC DNA]</scope>
    <source>
        <strain evidence="8 9">JCM 19491</strain>
    </source>
</reference>
<evidence type="ECO:0000256" key="5">
    <source>
        <dbReference type="ARBA" id="ARBA00022989"/>
    </source>
</evidence>
<dbReference type="InterPro" id="IPR050321">
    <property type="entry name" value="Glycosyltr_2/OpgH_subfam"/>
</dbReference>
<protein>
    <submittedName>
        <fullName evidence="8">Glycosyltransferase</fullName>
    </submittedName>
</protein>
<organism evidence="8 9">
    <name type="scientific">Hymenobacter wooponensis</name>
    <dbReference type="NCBI Taxonomy" id="1525360"/>
    <lineage>
        <taxon>Bacteria</taxon>
        <taxon>Pseudomonadati</taxon>
        <taxon>Bacteroidota</taxon>
        <taxon>Cytophagia</taxon>
        <taxon>Cytophagales</taxon>
        <taxon>Hymenobacteraceae</taxon>
        <taxon>Hymenobacter</taxon>
    </lineage>
</organism>
<sequence>MSLLLTLISLVLYAVGLFLLFNVLYLLFFALAGHWKQAPLAPLEKAPAAFQRMCVLIPAYHADAVILETAPAAKRHAYPGQMQVHVIADGLQPATVAKLRSQNIGVIEVAFEKSTKGKALLVALQTLPAESYDVAVVLDVDNVMDTGFLTEVNRAFAAGYRVVQGHRTAKNVDSPFAVLDACNEEINNHIFRQGHASLGMSAALIGSGMAFEYGYFKQLLQDIGDTPGEDKEMDFRIVKDGVKIAYLPNSYVFDEKIPNSKAFTTQRTRWIAAQLEFLKKYFWEGPVQLWRGNGEFFDKVLQTLLVPRILLLGVLGLFLLLSLPGWPAGPPTLFWAGLLLGTGMSLLISLPGRMYNRQVGQAIWHLPIALGAMVIALLQTKKAKTSFLPTPHATTSAEAAQH</sequence>
<proteinExistence type="predicted"/>
<dbReference type="Proteomes" id="UP000298284">
    <property type="component" value="Unassembled WGS sequence"/>
</dbReference>
<keyword evidence="2" id="KW-0328">Glycosyltransferase</keyword>
<evidence type="ECO:0000313" key="8">
    <source>
        <dbReference type="EMBL" id="TGD81161.1"/>
    </source>
</evidence>
<comment type="subcellular location">
    <subcellularLocation>
        <location evidence="1">Membrane</location>
        <topology evidence="1">Multi-pass membrane protein</topology>
    </subcellularLocation>
</comment>